<protein>
    <submittedName>
        <fullName evidence="1">Uncharacterized protein</fullName>
    </submittedName>
</protein>
<dbReference type="Proteomes" id="UP000663722">
    <property type="component" value="Chromosome"/>
</dbReference>
<reference evidence="1" key="1">
    <citation type="journal article" date="2021" name="Microb. Physiol.">
        <title>Proteogenomic Insights into the Physiology of Marine, Sulfate-Reducing, Filamentous Desulfonema limicola and Desulfonema magnum.</title>
        <authorList>
            <person name="Schnaars V."/>
            <person name="Wohlbrand L."/>
            <person name="Scheve S."/>
            <person name="Hinrichs C."/>
            <person name="Reinhardt R."/>
            <person name="Rabus R."/>
        </authorList>
    </citation>
    <scope>NUCLEOTIDE SEQUENCE</scope>
    <source>
        <strain evidence="1">4be13</strain>
    </source>
</reference>
<evidence type="ECO:0000313" key="2">
    <source>
        <dbReference type="Proteomes" id="UP000663722"/>
    </source>
</evidence>
<proteinExistence type="predicted"/>
<dbReference type="EMBL" id="CP061800">
    <property type="protein sequence ID" value="QTA92176.1"/>
    <property type="molecule type" value="Genomic_DNA"/>
</dbReference>
<keyword evidence="2" id="KW-1185">Reference proteome</keyword>
<evidence type="ECO:0000313" key="1">
    <source>
        <dbReference type="EMBL" id="QTA92176.1"/>
    </source>
</evidence>
<organism evidence="1 2">
    <name type="scientific">Desulfonema magnum</name>
    <dbReference type="NCBI Taxonomy" id="45655"/>
    <lineage>
        <taxon>Bacteria</taxon>
        <taxon>Pseudomonadati</taxon>
        <taxon>Thermodesulfobacteriota</taxon>
        <taxon>Desulfobacteria</taxon>
        <taxon>Desulfobacterales</taxon>
        <taxon>Desulfococcaceae</taxon>
        <taxon>Desulfonema</taxon>
    </lineage>
</organism>
<accession>A0A975BUU6</accession>
<gene>
    <name evidence="1" type="ORF">dnm_082520</name>
</gene>
<dbReference type="KEGG" id="dmm:dnm_082520"/>
<sequence length="253" mass="29140">MGELFMEKEIIPDIQKKISDVLKKSEKDYLTITQIRTGLPTALLKYLELTKNSGPADVLKKLRPYIKGDIREYKGAKTSYIGFNMPLKEIIFNKICQKSGSSSAGKLAQYLPMLKKDYISNLNQLLEEGRVLCALNETYKPFLTISSEIKRPEQIQAAPRKEPSDESAAFKTAYDMVGKGRSFVRIHRIREHLNWPKEHFDRVLRYLRRNYVIQLQGGDPSLMTDQEINDSFIDENGIFYVTVTWKGKNDGQH</sequence>
<dbReference type="AlphaFoldDB" id="A0A975BUU6"/>
<name>A0A975BUU6_9BACT</name>